<gene>
    <name evidence="1" type="ORF">Micant_00009</name>
</gene>
<accession>A0AAE9FLY1</accession>
<keyword evidence="2" id="KW-1185">Reference proteome</keyword>
<name>A0AAE9FLY1_9CAUD</name>
<protein>
    <submittedName>
        <fullName evidence="1">Uncharacterized protein</fullName>
    </submittedName>
</protein>
<organism evidence="1 2">
    <name type="scientific">Erwinia phage Micant</name>
    <dbReference type="NCBI Taxonomy" id="2923255"/>
    <lineage>
        <taxon>Viruses</taxon>
        <taxon>Duplodnaviria</taxon>
        <taxon>Heunggongvirae</taxon>
        <taxon>Uroviricota</taxon>
        <taxon>Caudoviricetes</taxon>
        <taxon>Autographivirales</taxon>
        <taxon>Autoscriptoviridae</taxon>
        <taxon>Slopekvirinae</taxon>
        <taxon>Micantvirus</taxon>
        <taxon>Micantvirus micant</taxon>
    </lineage>
</organism>
<evidence type="ECO:0000313" key="2">
    <source>
        <dbReference type="Proteomes" id="UP000829068"/>
    </source>
</evidence>
<sequence length="96" mass="10682">MFTKGQRVIIKPYENQTFGTAEQHLDAPVTGTVTGVEQARCDSGGYGVVVLVDDQFMDREYDKPFDDEELAAQFDYSFTGDGRYISDEAVALFPAE</sequence>
<dbReference type="EMBL" id="OM513679">
    <property type="protein sequence ID" value="UNA01086.1"/>
    <property type="molecule type" value="Genomic_DNA"/>
</dbReference>
<dbReference type="Proteomes" id="UP000829068">
    <property type="component" value="Segment"/>
</dbReference>
<reference evidence="1 2" key="1">
    <citation type="journal article" date="2022" name="Arch. Virol.">
        <title>Two novel Erwinia amylovora bacteriophages, Loshitsa2 and Micant, isolated in Belarus.</title>
        <authorList>
            <person name="Besarab N.V."/>
            <person name="Letarov A.V."/>
            <person name="Kulikov E.E."/>
            <person name="Babenko V.V."/>
            <person name="Belalov I.S."/>
            <person name="Lagonenko A.L."/>
            <person name="Golomidova A.K."/>
            <person name="Evtushenkov A.N."/>
        </authorList>
    </citation>
    <scope>NUCLEOTIDE SEQUENCE [LARGE SCALE GENOMIC DNA]</scope>
</reference>
<evidence type="ECO:0000313" key="1">
    <source>
        <dbReference type="EMBL" id="UNA01086.1"/>
    </source>
</evidence>
<proteinExistence type="predicted"/>